<accession>A0A0D7B872</accession>
<proteinExistence type="predicted"/>
<keyword evidence="1" id="KW-0479">Metal-binding</keyword>
<dbReference type="EMBL" id="KN880556">
    <property type="protein sequence ID" value="KIY66374.1"/>
    <property type="molecule type" value="Genomic_DNA"/>
</dbReference>
<dbReference type="AlphaFoldDB" id="A0A0D7B872"/>
<reference evidence="4 5" key="1">
    <citation type="journal article" date="2015" name="Fungal Genet. Biol.">
        <title>Evolution of novel wood decay mechanisms in Agaricales revealed by the genome sequences of Fistulina hepatica and Cylindrobasidium torrendii.</title>
        <authorList>
            <person name="Floudas D."/>
            <person name="Held B.W."/>
            <person name="Riley R."/>
            <person name="Nagy L.G."/>
            <person name="Koehler G."/>
            <person name="Ransdell A.S."/>
            <person name="Younus H."/>
            <person name="Chow J."/>
            <person name="Chiniquy J."/>
            <person name="Lipzen A."/>
            <person name="Tritt A."/>
            <person name="Sun H."/>
            <person name="Haridas S."/>
            <person name="LaButti K."/>
            <person name="Ohm R.A."/>
            <person name="Kues U."/>
            <person name="Blanchette R.A."/>
            <person name="Grigoriev I.V."/>
            <person name="Minto R.E."/>
            <person name="Hibbett D.S."/>
        </authorList>
    </citation>
    <scope>NUCLEOTIDE SEQUENCE [LARGE SCALE GENOMIC DNA]</scope>
    <source>
        <strain evidence="4 5">FP15055 ss-10</strain>
    </source>
</reference>
<dbReference type="GO" id="GO:0008270">
    <property type="term" value="F:zinc ion binding"/>
    <property type="evidence" value="ECO:0007669"/>
    <property type="project" value="UniProtKB-KW"/>
</dbReference>
<evidence type="ECO:0000256" key="1">
    <source>
        <dbReference type="PROSITE-ProRule" id="PRU00042"/>
    </source>
</evidence>
<evidence type="ECO:0000313" key="4">
    <source>
        <dbReference type="EMBL" id="KIY66374.1"/>
    </source>
</evidence>
<dbReference type="InterPro" id="IPR013087">
    <property type="entry name" value="Znf_C2H2_type"/>
</dbReference>
<keyword evidence="5" id="KW-1185">Reference proteome</keyword>
<dbReference type="Proteomes" id="UP000054007">
    <property type="component" value="Unassembled WGS sequence"/>
</dbReference>
<dbReference type="PROSITE" id="PS50157">
    <property type="entry name" value="ZINC_FINGER_C2H2_2"/>
    <property type="match status" value="1"/>
</dbReference>
<keyword evidence="1" id="KW-0862">Zinc</keyword>
<evidence type="ECO:0000259" key="3">
    <source>
        <dbReference type="PROSITE" id="PS50157"/>
    </source>
</evidence>
<feature type="compositionally biased region" description="Polar residues" evidence="2">
    <location>
        <begin position="18"/>
        <end position="33"/>
    </location>
</feature>
<protein>
    <recommendedName>
        <fullName evidence="3">C2H2-type domain-containing protein</fullName>
    </recommendedName>
</protein>
<sequence>MNNSPFDVPFSGAGRTHPGSTNRTAPPGFQSNDGAADFDWGRFGYHQPADVNAGNLRALEQQNSPAVLLVDYGRKDPSCTRASPQYSHAPPKRLAYTALDLQHDSWVYGTGYECAYPTEHAIQDLSNDFGGARHGTNFGFEYPCPDACRSQRMSPFESPTTFAYNTILEIPPAEESYHASREAPSAAPRSILAAPLSAVPSSSSIPNPGLALTGQEIKRARAKTSVKNFDGRWCCMYAYAGIPCENNGGKGYSSLYNKQRHEKDKHTNVKYVCSSCAHPFQDSTSLTRHLKNSTCRI</sequence>
<evidence type="ECO:0000313" key="5">
    <source>
        <dbReference type="Proteomes" id="UP000054007"/>
    </source>
</evidence>
<keyword evidence="1" id="KW-0863">Zinc-finger</keyword>
<gene>
    <name evidence="4" type="ORF">CYLTODRAFT_455412</name>
</gene>
<name>A0A0D7B872_9AGAR</name>
<organism evidence="4 5">
    <name type="scientific">Cylindrobasidium torrendii FP15055 ss-10</name>
    <dbReference type="NCBI Taxonomy" id="1314674"/>
    <lineage>
        <taxon>Eukaryota</taxon>
        <taxon>Fungi</taxon>
        <taxon>Dikarya</taxon>
        <taxon>Basidiomycota</taxon>
        <taxon>Agaricomycotina</taxon>
        <taxon>Agaricomycetes</taxon>
        <taxon>Agaricomycetidae</taxon>
        <taxon>Agaricales</taxon>
        <taxon>Marasmiineae</taxon>
        <taxon>Physalacriaceae</taxon>
        <taxon>Cylindrobasidium</taxon>
    </lineage>
</organism>
<feature type="domain" description="C2H2-type" evidence="3">
    <location>
        <begin position="271"/>
        <end position="294"/>
    </location>
</feature>
<feature type="region of interest" description="Disordered" evidence="2">
    <location>
        <begin position="1"/>
        <end position="33"/>
    </location>
</feature>
<evidence type="ECO:0000256" key="2">
    <source>
        <dbReference type="SAM" id="MobiDB-lite"/>
    </source>
</evidence>